<keyword evidence="3" id="KW-1003">Cell membrane</keyword>
<dbReference type="GO" id="GO:0055085">
    <property type="term" value="P:transmembrane transport"/>
    <property type="evidence" value="ECO:0007669"/>
    <property type="project" value="InterPro"/>
</dbReference>
<feature type="transmembrane region" description="Helical" evidence="7">
    <location>
        <begin position="138"/>
        <end position="159"/>
    </location>
</feature>
<name>A0A202E8N1_9EURY</name>
<organism evidence="9 10">
    <name type="scientific">Natronolimnobius baerhuensis</name>
    <dbReference type="NCBI Taxonomy" id="253108"/>
    <lineage>
        <taxon>Archaea</taxon>
        <taxon>Methanobacteriati</taxon>
        <taxon>Methanobacteriota</taxon>
        <taxon>Stenosarchaea group</taxon>
        <taxon>Halobacteria</taxon>
        <taxon>Halobacteriales</taxon>
        <taxon>Natrialbaceae</taxon>
        <taxon>Natronolimnobius</taxon>
    </lineage>
</organism>
<dbReference type="Pfam" id="PF00528">
    <property type="entry name" value="BPD_transp_1"/>
    <property type="match status" value="1"/>
</dbReference>
<evidence type="ECO:0000256" key="1">
    <source>
        <dbReference type="ARBA" id="ARBA00004651"/>
    </source>
</evidence>
<feature type="domain" description="ABC transmembrane type-1" evidence="8">
    <location>
        <begin position="99"/>
        <end position="341"/>
    </location>
</feature>
<feature type="transmembrane region" description="Helical" evidence="7">
    <location>
        <begin position="320"/>
        <end position="340"/>
    </location>
</feature>
<keyword evidence="2 7" id="KW-0813">Transport</keyword>
<evidence type="ECO:0000256" key="7">
    <source>
        <dbReference type="RuleBase" id="RU363032"/>
    </source>
</evidence>
<dbReference type="GO" id="GO:0005886">
    <property type="term" value="C:plasma membrane"/>
    <property type="evidence" value="ECO:0007669"/>
    <property type="project" value="UniProtKB-SubCell"/>
</dbReference>
<evidence type="ECO:0000256" key="2">
    <source>
        <dbReference type="ARBA" id="ARBA00022448"/>
    </source>
</evidence>
<gene>
    <name evidence="9" type="ORF">B2G88_09520</name>
</gene>
<keyword evidence="6 7" id="KW-0472">Membrane</keyword>
<dbReference type="EMBL" id="MWPH01000002">
    <property type="protein sequence ID" value="OVE84625.1"/>
    <property type="molecule type" value="Genomic_DNA"/>
</dbReference>
<sequence>MSRWRYFFKRLLLSIPVLFLVLTFMFVLLRMGPVNPVAARLGPEATGAEAERMRERLGLNDPLWEQYLDFVTNFLTFDLGQSWVVYGDWEVTSIVMTAGPPTLWLGFWAILLPLFIGIPLGFYAGLRPNSWGDYTASVSGILWQAMPNFWLCILLLALLRQTQGGGWLGFDWYTFGPEIRSITGTPDLAFFSVSWIDAFGAVSVPLLTGIDWGALAVDIKLILPPAIVLGSASMAAELRIGRTAILETINSNYVETARAKGLKERAIVWKHVFRNALIPLVPVITNEAFLLIGGSVIVESIFNINGLGRIFFLAITQGDLPLAGALLFIFTLIIIFLNILQDFLYTIIDPRVGYER</sequence>
<dbReference type="CDD" id="cd06261">
    <property type="entry name" value="TM_PBP2"/>
    <property type="match status" value="1"/>
</dbReference>
<evidence type="ECO:0000256" key="3">
    <source>
        <dbReference type="ARBA" id="ARBA00022475"/>
    </source>
</evidence>
<dbReference type="InterPro" id="IPR000515">
    <property type="entry name" value="MetI-like"/>
</dbReference>
<proteinExistence type="inferred from homology"/>
<dbReference type="InterPro" id="IPR045621">
    <property type="entry name" value="BPD_transp_1_N"/>
</dbReference>
<evidence type="ECO:0000259" key="8">
    <source>
        <dbReference type="PROSITE" id="PS50928"/>
    </source>
</evidence>
<evidence type="ECO:0000313" key="9">
    <source>
        <dbReference type="EMBL" id="OVE84625.1"/>
    </source>
</evidence>
<accession>A0A202E8N1</accession>
<comment type="subcellular location">
    <subcellularLocation>
        <location evidence="1 7">Cell membrane</location>
        <topology evidence="1 7">Multi-pass membrane protein</topology>
    </subcellularLocation>
</comment>
<comment type="similarity">
    <text evidence="7">Belongs to the binding-protein-dependent transport system permease family.</text>
</comment>
<dbReference type="PANTHER" id="PTHR43163">
    <property type="entry name" value="DIPEPTIDE TRANSPORT SYSTEM PERMEASE PROTEIN DPPB-RELATED"/>
    <property type="match status" value="1"/>
</dbReference>
<evidence type="ECO:0000256" key="6">
    <source>
        <dbReference type="ARBA" id="ARBA00023136"/>
    </source>
</evidence>
<evidence type="ECO:0000313" key="10">
    <source>
        <dbReference type="Proteomes" id="UP000196084"/>
    </source>
</evidence>
<feature type="transmembrane region" description="Helical" evidence="7">
    <location>
        <begin position="105"/>
        <end position="126"/>
    </location>
</feature>
<dbReference type="Proteomes" id="UP000196084">
    <property type="component" value="Unassembled WGS sequence"/>
</dbReference>
<evidence type="ECO:0000256" key="4">
    <source>
        <dbReference type="ARBA" id="ARBA00022692"/>
    </source>
</evidence>
<dbReference type="AlphaFoldDB" id="A0A202E8N1"/>
<keyword evidence="4 7" id="KW-0812">Transmembrane</keyword>
<dbReference type="PANTHER" id="PTHR43163:SF6">
    <property type="entry name" value="DIPEPTIDE TRANSPORT SYSTEM PERMEASE PROTEIN DPPB-RELATED"/>
    <property type="match status" value="1"/>
</dbReference>
<dbReference type="OrthoDB" id="44105at2157"/>
<dbReference type="InterPro" id="IPR035906">
    <property type="entry name" value="MetI-like_sf"/>
</dbReference>
<dbReference type="Pfam" id="PF19300">
    <property type="entry name" value="BPD_transp_1_N"/>
    <property type="match status" value="1"/>
</dbReference>
<keyword evidence="10" id="KW-1185">Reference proteome</keyword>
<dbReference type="SUPFAM" id="SSF161098">
    <property type="entry name" value="MetI-like"/>
    <property type="match status" value="1"/>
</dbReference>
<dbReference type="Gene3D" id="1.10.3720.10">
    <property type="entry name" value="MetI-like"/>
    <property type="match status" value="1"/>
</dbReference>
<reference evidence="9 10" key="1">
    <citation type="submission" date="2017-02" db="EMBL/GenBank/DDBJ databases">
        <title>Natronthermophilus aegyptiacus gen. nov.,sp. nov., an aerobic, extremely halophilic alkalithermophilic archaeon isolated from the athalassohaline Wadi An Natrun, Egypt.</title>
        <authorList>
            <person name="Zhao B."/>
        </authorList>
    </citation>
    <scope>NUCLEOTIDE SEQUENCE [LARGE SCALE GENOMIC DNA]</scope>
    <source>
        <strain evidence="9 10">CGMCC 1.3597</strain>
    </source>
</reference>
<keyword evidence="5 7" id="KW-1133">Transmembrane helix</keyword>
<dbReference type="PROSITE" id="PS50928">
    <property type="entry name" value="ABC_TM1"/>
    <property type="match status" value="1"/>
</dbReference>
<protein>
    <submittedName>
        <fullName evidence="9">Peptide ABC transporter permease</fullName>
    </submittedName>
</protein>
<evidence type="ECO:0000256" key="5">
    <source>
        <dbReference type="ARBA" id="ARBA00022989"/>
    </source>
</evidence>
<comment type="caution">
    <text evidence="9">The sequence shown here is derived from an EMBL/GenBank/DDBJ whole genome shotgun (WGS) entry which is preliminary data.</text>
</comment>
<dbReference type="RefSeq" id="WP_054862327.1">
    <property type="nucleotide sequence ID" value="NZ_MWPH01000002.1"/>
</dbReference>